<dbReference type="GO" id="GO:0004930">
    <property type="term" value="F:G protein-coupled receptor activity"/>
    <property type="evidence" value="ECO:0007669"/>
    <property type="project" value="InterPro"/>
</dbReference>
<dbReference type="GO" id="GO:0007166">
    <property type="term" value="P:cell surface receptor signaling pathway"/>
    <property type="evidence" value="ECO:0007669"/>
    <property type="project" value="InterPro"/>
</dbReference>
<dbReference type="Gene3D" id="1.20.1070.10">
    <property type="entry name" value="Rhodopsin 7-helix transmembrane proteins"/>
    <property type="match status" value="1"/>
</dbReference>
<gene>
    <name evidence="8" type="ORF">BSL78_28645</name>
</gene>
<evidence type="ECO:0000256" key="1">
    <source>
        <dbReference type="ARBA" id="ARBA00004141"/>
    </source>
</evidence>
<dbReference type="PANTHER" id="PTHR12011">
    <property type="entry name" value="ADHESION G-PROTEIN COUPLED RECEPTOR"/>
    <property type="match status" value="1"/>
</dbReference>
<feature type="transmembrane region" description="Helical" evidence="6">
    <location>
        <begin position="225"/>
        <end position="249"/>
    </location>
</feature>
<feature type="transmembrane region" description="Helical" evidence="6">
    <location>
        <begin position="155"/>
        <end position="177"/>
    </location>
</feature>
<dbReference type="STRING" id="307972.A0A2G8JFP8"/>
<feature type="region of interest" description="Disordered" evidence="5">
    <location>
        <begin position="288"/>
        <end position="333"/>
    </location>
</feature>
<feature type="transmembrane region" description="Helical" evidence="6">
    <location>
        <begin position="75"/>
        <end position="96"/>
    </location>
</feature>
<feature type="transmembrane region" description="Helical" evidence="6">
    <location>
        <begin position="117"/>
        <end position="135"/>
    </location>
</feature>
<feature type="domain" description="G-protein coupled receptors family 2 profile 2" evidence="7">
    <location>
        <begin position="11"/>
        <end position="250"/>
    </location>
</feature>
<feature type="transmembrane region" description="Helical" evidence="6">
    <location>
        <begin position="198"/>
        <end position="219"/>
    </location>
</feature>
<reference evidence="8 9" key="1">
    <citation type="journal article" date="2017" name="PLoS Biol.">
        <title>The sea cucumber genome provides insights into morphological evolution and visceral regeneration.</title>
        <authorList>
            <person name="Zhang X."/>
            <person name="Sun L."/>
            <person name="Yuan J."/>
            <person name="Sun Y."/>
            <person name="Gao Y."/>
            <person name="Zhang L."/>
            <person name="Li S."/>
            <person name="Dai H."/>
            <person name="Hamel J.F."/>
            <person name="Liu C."/>
            <person name="Yu Y."/>
            <person name="Liu S."/>
            <person name="Lin W."/>
            <person name="Guo K."/>
            <person name="Jin S."/>
            <person name="Xu P."/>
            <person name="Storey K.B."/>
            <person name="Huan P."/>
            <person name="Zhang T."/>
            <person name="Zhou Y."/>
            <person name="Zhang J."/>
            <person name="Lin C."/>
            <person name="Li X."/>
            <person name="Xing L."/>
            <person name="Huo D."/>
            <person name="Sun M."/>
            <person name="Wang L."/>
            <person name="Mercier A."/>
            <person name="Li F."/>
            <person name="Yang H."/>
            <person name="Xiang J."/>
        </authorList>
    </citation>
    <scope>NUCLEOTIDE SEQUENCE [LARGE SCALE GENOMIC DNA]</scope>
    <source>
        <strain evidence="8">Shaxun</strain>
        <tissue evidence="8">Muscle</tissue>
    </source>
</reference>
<dbReference type="PRINTS" id="PR00249">
    <property type="entry name" value="GPCRSECRETIN"/>
</dbReference>
<dbReference type="InterPro" id="IPR000832">
    <property type="entry name" value="GPCR_2_secretin-like"/>
</dbReference>
<evidence type="ECO:0000256" key="5">
    <source>
        <dbReference type="SAM" id="MobiDB-lite"/>
    </source>
</evidence>
<dbReference type="EMBL" id="MRZV01002147">
    <property type="protein sequence ID" value="PIK34529.1"/>
    <property type="molecule type" value="Genomic_DNA"/>
</dbReference>
<keyword evidence="4 6" id="KW-0472">Membrane</keyword>
<keyword evidence="2 6" id="KW-0812">Transmembrane</keyword>
<dbReference type="GO" id="GO:0005886">
    <property type="term" value="C:plasma membrane"/>
    <property type="evidence" value="ECO:0007669"/>
    <property type="project" value="TreeGrafter"/>
</dbReference>
<evidence type="ECO:0000259" key="7">
    <source>
        <dbReference type="PROSITE" id="PS50261"/>
    </source>
</evidence>
<comment type="caution">
    <text evidence="8">The sequence shown here is derived from an EMBL/GenBank/DDBJ whole genome shotgun (WGS) entry which is preliminary data.</text>
</comment>
<name>A0A2G8JFP8_STIJA</name>
<protein>
    <submittedName>
        <fullName evidence="8">Putative latrophilin-1</fullName>
    </submittedName>
</protein>
<dbReference type="InterPro" id="IPR017981">
    <property type="entry name" value="GPCR_2-like_7TM"/>
</dbReference>
<evidence type="ECO:0000256" key="6">
    <source>
        <dbReference type="SAM" id="Phobius"/>
    </source>
</evidence>
<comment type="subcellular location">
    <subcellularLocation>
        <location evidence="1">Membrane</location>
        <topology evidence="1">Multi-pass membrane protein</topology>
    </subcellularLocation>
</comment>
<evidence type="ECO:0000256" key="4">
    <source>
        <dbReference type="ARBA" id="ARBA00023136"/>
    </source>
</evidence>
<dbReference type="PANTHER" id="PTHR12011:SF470">
    <property type="entry name" value="ADHESION G PROTEIN-COUPLED RECEPTOR L2-LIKE"/>
    <property type="match status" value="1"/>
</dbReference>
<proteinExistence type="predicted"/>
<feature type="region of interest" description="Disordered" evidence="5">
    <location>
        <begin position="351"/>
        <end position="371"/>
    </location>
</feature>
<accession>A0A2G8JFP8</accession>
<dbReference type="PROSITE" id="PS50261">
    <property type="entry name" value="G_PROTEIN_RECEP_F2_4"/>
    <property type="match status" value="1"/>
</dbReference>
<dbReference type="Pfam" id="PF00002">
    <property type="entry name" value="7tm_2"/>
    <property type="match status" value="1"/>
</dbReference>
<keyword evidence="9" id="KW-1185">Reference proteome</keyword>
<feature type="non-terminal residue" evidence="8">
    <location>
        <position position="1"/>
    </location>
</feature>
<evidence type="ECO:0000313" key="9">
    <source>
        <dbReference type="Proteomes" id="UP000230750"/>
    </source>
</evidence>
<keyword evidence="3 6" id="KW-1133">Transmembrane helix</keyword>
<feature type="compositionally biased region" description="Polar residues" evidence="5">
    <location>
        <begin position="302"/>
        <end position="313"/>
    </location>
</feature>
<feature type="transmembrane region" description="Helical" evidence="6">
    <location>
        <begin position="15"/>
        <end position="36"/>
    </location>
</feature>
<feature type="transmembrane region" description="Helical" evidence="6">
    <location>
        <begin position="43"/>
        <end position="63"/>
    </location>
</feature>
<dbReference type="OrthoDB" id="547680at2759"/>
<evidence type="ECO:0000256" key="3">
    <source>
        <dbReference type="ARBA" id="ARBA00022989"/>
    </source>
</evidence>
<dbReference type="AlphaFoldDB" id="A0A2G8JFP8"/>
<organism evidence="8 9">
    <name type="scientific">Stichopus japonicus</name>
    <name type="common">Sea cucumber</name>
    <dbReference type="NCBI Taxonomy" id="307972"/>
    <lineage>
        <taxon>Eukaryota</taxon>
        <taxon>Metazoa</taxon>
        <taxon>Echinodermata</taxon>
        <taxon>Eleutherozoa</taxon>
        <taxon>Echinozoa</taxon>
        <taxon>Holothuroidea</taxon>
        <taxon>Aspidochirotacea</taxon>
        <taxon>Aspidochirotida</taxon>
        <taxon>Stichopodidae</taxon>
        <taxon>Apostichopus</taxon>
    </lineage>
</organism>
<evidence type="ECO:0000256" key="2">
    <source>
        <dbReference type="ARBA" id="ARBA00022692"/>
    </source>
</evidence>
<sequence length="392" mass="44887">WDPGEPPRFFPRFPMFIGCAVSITFFAVSLGTFFYFRCVTDTVAVHRNLAVSEILLQLTFLIGTPRIENALICKIITILVHFLFVTSFGWICNEAFNLYVEVANSIHSEHQQQRPMLRYYVIGWFAPGILVGVLANTNWNDYFSSNVCFMDFSFVWFMIGPAAGIWGITVFVLIYTGKDISESSYFKDEKTNKVITNHCKGCWIQIMLIVITWSFALFSVDMLSIIPQILFAMFDMLQGAFFFTFFCCLNGEVTEAINDYRMGMTQTSGLQRTTRYSIYRRYVPRPTTRRTLSNQSGGSSGASQTPRRNSLNSEHAEEESDVPLTNKNQSLREHVLRSSVDKMRLLRRGGNVTFDESTDEDHRTKEEEIEDSSIKEEVTYCIDQSKDLVTAV</sequence>
<dbReference type="Proteomes" id="UP000230750">
    <property type="component" value="Unassembled WGS sequence"/>
</dbReference>
<feature type="compositionally biased region" description="Basic and acidic residues" evidence="5">
    <location>
        <begin position="360"/>
        <end position="371"/>
    </location>
</feature>
<evidence type="ECO:0000313" key="8">
    <source>
        <dbReference type="EMBL" id="PIK34529.1"/>
    </source>
</evidence>
<dbReference type="GO" id="GO:0007189">
    <property type="term" value="P:adenylate cyclase-activating G protein-coupled receptor signaling pathway"/>
    <property type="evidence" value="ECO:0007669"/>
    <property type="project" value="TreeGrafter"/>
</dbReference>